<dbReference type="EMBL" id="JAGKTC010000002">
    <property type="protein sequence ID" value="MBP3984961.1"/>
    <property type="molecule type" value="Genomic_DNA"/>
</dbReference>
<feature type="domain" description="Rhodanese" evidence="3">
    <location>
        <begin position="175"/>
        <end position="287"/>
    </location>
</feature>
<gene>
    <name evidence="4" type="ORF">J5837_11105</name>
</gene>
<dbReference type="InterPro" id="IPR036873">
    <property type="entry name" value="Rhodanese-like_dom_sf"/>
</dbReference>
<feature type="domain" description="Rhodanese" evidence="3">
    <location>
        <begin position="22"/>
        <end position="144"/>
    </location>
</feature>
<dbReference type="SUPFAM" id="SSF52821">
    <property type="entry name" value="Rhodanese/Cell cycle control phosphatase"/>
    <property type="match status" value="2"/>
</dbReference>
<comment type="caution">
    <text evidence="4">The sequence shown here is derived from an EMBL/GenBank/DDBJ whole genome shotgun (WGS) entry which is preliminary data.</text>
</comment>
<dbReference type="PROSITE" id="PS50206">
    <property type="entry name" value="RHODANESE_3"/>
    <property type="match status" value="2"/>
</dbReference>
<dbReference type="RefSeq" id="WP_210536803.1">
    <property type="nucleotide sequence ID" value="NZ_JAGKTC010000002.1"/>
</dbReference>
<keyword evidence="5" id="KW-1185">Reference proteome</keyword>
<evidence type="ECO:0000256" key="2">
    <source>
        <dbReference type="ARBA" id="ARBA00022737"/>
    </source>
</evidence>
<proteinExistence type="predicted"/>
<keyword evidence="2" id="KW-0677">Repeat</keyword>
<name>A0A941AUI4_9GAMM</name>
<evidence type="ECO:0000313" key="4">
    <source>
        <dbReference type="EMBL" id="MBP3984961.1"/>
    </source>
</evidence>
<reference evidence="4" key="2">
    <citation type="submission" date="2021-03" db="EMBL/GenBank/DDBJ databases">
        <authorList>
            <person name="Cao W."/>
        </authorList>
    </citation>
    <scope>NUCLEOTIDE SEQUENCE</scope>
    <source>
        <strain evidence="4">110414</strain>
    </source>
</reference>
<dbReference type="InterPro" id="IPR045078">
    <property type="entry name" value="TST/MPST-like"/>
</dbReference>
<protein>
    <submittedName>
        <fullName evidence="4">Sulfurtransferase</fullName>
    </submittedName>
</protein>
<dbReference type="CDD" id="cd01449">
    <property type="entry name" value="TST_Repeat_2"/>
    <property type="match status" value="1"/>
</dbReference>
<reference evidence="4" key="1">
    <citation type="journal article" date="2016" name="Int. J. Syst. Evol. Microbiol.">
        <title>Pseudoxanthomonas helianthi sp. nov., isolated from roots of Jerusalem artichoke (Helianthus tuberosus).</title>
        <authorList>
            <person name="Kittiwongwattana C."/>
            <person name="Thawai C."/>
        </authorList>
    </citation>
    <scope>NUCLEOTIDE SEQUENCE</scope>
    <source>
        <strain evidence="4">110414</strain>
    </source>
</reference>
<dbReference type="Gene3D" id="3.40.250.10">
    <property type="entry name" value="Rhodanese-like domain"/>
    <property type="match status" value="2"/>
</dbReference>
<keyword evidence="1" id="KW-0808">Transferase</keyword>
<evidence type="ECO:0000313" key="5">
    <source>
        <dbReference type="Proteomes" id="UP000673447"/>
    </source>
</evidence>
<organism evidence="4 5">
    <name type="scientific">Pseudoxanthomonas helianthi</name>
    <dbReference type="NCBI Taxonomy" id="1453541"/>
    <lineage>
        <taxon>Bacteria</taxon>
        <taxon>Pseudomonadati</taxon>
        <taxon>Pseudomonadota</taxon>
        <taxon>Gammaproteobacteria</taxon>
        <taxon>Lysobacterales</taxon>
        <taxon>Lysobacteraceae</taxon>
        <taxon>Pseudoxanthomonas</taxon>
    </lineage>
</organism>
<dbReference type="CDD" id="cd01448">
    <property type="entry name" value="TST_Repeat_1"/>
    <property type="match status" value="1"/>
</dbReference>
<dbReference type="SMART" id="SM00450">
    <property type="entry name" value="RHOD"/>
    <property type="match status" value="2"/>
</dbReference>
<evidence type="ECO:0000259" key="3">
    <source>
        <dbReference type="PROSITE" id="PS50206"/>
    </source>
</evidence>
<dbReference type="PANTHER" id="PTHR11364">
    <property type="entry name" value="THIOSULFATE SULFERTANSFERASE"/>
    <property type="match status" value="1"/>
</dbReference>
<dbReference type="GO" id="GO:0004792">
    <property type="term" value="F:thiosulfate-cyanide sulfurtransferase activity"/>
    <property type="evidence" value="ECO:0007669"/>
    <property type="project" value="TreeGrafter"/>
</dbReference>
<dbReference type="PANTHER" id="PTHR11364:SF27">
    <property type="entry name" value="SULFURTRANSFERASE"/>
    <property type="match status" value="1"/>
</dbReference>
<accession>A0A941AUI4</accession>
<dbReference type="InterPro" id="IPR001763">
    <property type="entry name" value="Rhodanese-like_dom"/>
</dbReference>
<dbReference type="Proteomes" id="UP000673447">
    <property type="component" value="Unassembled WGS sequence"/>
</dbReference>
<evidence type="ECO:0000256" key="1">
    <source>
        <dbReference type="ARBA" id="ARBA00022679"/>
    </source>
</evidence>
<sequence length="291" mass="31046">MNTSPMHWTTLVDAPTLAAHLDDPQLRLFDARATAAVQGTADMVAAYAASHLPGAQYADLNLDLSDLSKAGQGRHPLPDDEVFARKLGLWGVSPAHQVVVYDAGDGSMAAARFWWLLKLLGHERVAVLDGGLAAWRAAGLPETAEVKTQPEEAPYPASFDRSRIVTADAVRARIERESGWLVDVRAAERFRGEVEPIDPVAGHVPGAVNRAFASNLRDGRFKPKEELHAELAALLGDRASSEMVAMCGSGVTACHLLLALEHAGLHGAKVFAGSWSGWISDPSRPVAKGAT</sequence>
<dbReference type="AlphaFoldDB" id="A0A941AUI4"/>
<dbReference type="Pfam" id="PF00581">
    <property type="entry name" value="Rhodanese"/>
    <property type="match status" value="2"/>
</dbReference>